<accession>I8TAT2</accession>
<dbReference type="CDD" id="cd07139">
    <property type="entry name" value="ALDH_AldA-Rv0768"/>
    <property type="match status" value="1"/>
</dbReference>
<feature type="domain" description="Aldehyde dehydrogenase" evidence="5">
    <location>
        <begin position="16"/>
        <end position="476"/>
    </location>
</feature>
<evidence type="ECO:0000313" key="6">
    <source>
        <dbReference type="EMBL" id="EIT70875.1"/>
    </source>
</evidence>
<evidence type="ECO:0000313" key="7">
    <source>
        <dbReference type="Proteomes" id="UP000003704"/>
    </source>
</evidence>
<dbReference type="Gene3D" id="3.40.309.10">
    <property type="entry name" value="Aldehyde Dehydrogenase, Chain A, domain 2"/>
    <property type="match status" value="1"/>
</dbReference>
<dbReference type="OrthoDB" id="9812625at2"/>
<gene>
    <name evidence="6" type="ORF">WQQ_10120</name>
</gene>
<reference evidence="6 7" key="1">
    <citation type="journal article" date="2012" name="J. Bacteriol.">
        <title>Genome Sequence of n-Alkane-Degrading Hydrocarboniphaga effusa Strain AP103T (ATCC BAA-332T).</title>
        <authorList>
            <person name="Chang H.K."/>
            <person name="Zylstra G.J."/>
            <person name="Chae J.C."/>
        </authorList>
    </citation>
    <scope>NUCLEOTIDE SEQUENCE [LARGE SCALE GENOMIC DNA]</scope>
    <source>
        <strain evidence="6 7">AP103</strain>
    </source>
</reference>
<dbReference type="GO" id="GO:0016620">
    <property type="term" value="F:oxidoreductase activity, acting on the aldehyde or oxo group of donors, NAD or NADP as acceptor"/>
    <property type="evidence" value="ECO:0007669"/>
    <property type="project" value="InterPro"/>
</dbReference>
<dbReference type="InterPro" id="IPR016162">
    <property type="entry name" value="Ald_DH_N"/>
</dbReference>
<dbReference type="SUPFAM" id="SSF53720">
    <property type="entry name" value="ALDH-like"/>
    <property type="match status" value="1"/>
</dbReference>
<comment type="caution">
    <text evidence="6">The sequence shown here is derived from an EMBL/GenBank/DDBJ whole genome shotgun (WGS) entry which is preliminary data.</text>
</comment>
<name>I8TAT2_9GAMM</name>
<evidence type="ECO:0000256" key="4">
    <source>
        <dbReference type="RuleBase" id="RU003345"/>
    </source>
</evidence>
<organism evidence="6 7">
    <name type="scientific">Hydrocarboniphaga effusa AP103</name>
    <dbReference type="NCBI Taxonomy" id="1172194"/>
    <lineage>
        <taxon>Bacteria</taxon>
        <taxon>Pseudomonadati</taxon>
        <taxon>Pseudomonadota</taxon>
        <taxon>Gammaproteobacteria</taxon>
        <taxon>Nevskiales</taxon>
        <taxon>Nevskiaceae</taxon>
        <taxon>Hydrocarboniphaga</taxon>
    </lineage>
</organism>
<dbReference type="InterPro" id="IPR029510">
    <property type="entry name" value="Ald_DH_CS_GLU"/>
</dbReference>
<sequence>MTSINHTSRFFIGGSWVEPSSNQVFTLVNPSTEEVIGTVPEGQKADIDRAVAAARAAFDGSGWRDVPVTERTAALRRFGEALQRRKPELAQSVSRQNGMPAWLSSFFEGDVALSLIEYYAGLAEQQETRETRASQMGKQTLVDRVPIGVIAAVVPWNYPVTLAMTKIAPALAAGCTIVIKPSPGTVLDSYILAEAAIEAKLPPGVINWVAADRDVGAYLVSHPGVDKVAFTGSTAAGRIIARECGQLLRPVTLELGGKSAAVVLEDADLGQLAQNLPMASFLNNGQTCFASTRILAPRSRYAEVVDAVASVAAQLKVGEALDAETQIGPMASSAHRDRVEQYIAKGRSEARLVTGGGRPKHTSRGWFVEPTVFADVDNKAVIAQEEIFGPVLAVIPYGDEAEAVRISNDSAFGLGGTVWSRDEARALNVASRIQTGTIGINGYAPSVGSPFGGVKASGLGRELGPEALSGYWQLKSTYVM</sequence>
<evidence type="ECO:0000256" key="3">
    <source>
        <dbReference type="PROSITE-ProRule" id="PRU10007"/>
    </source>
</evidence>
<dbReference type="Gene3D" id="3.40.605.10">
    <property type="entry name" value="Aldehyde Dehydrogenase, Chain A, domain 1"/>
    <property type="match status" value="1"/>
</dbReference>
<dbReference type="FunFam" id="3.40.605.10:FF:000007">
    <property type="entry name" value="NAD/NADP-dependent betaine aldehyde dehydrogenase"/>
    <property type="match status" value="1"/>
</dbReference>
<dbReference type="InterPro" id="IPR015590">
    <property type="entry name" value="Aldehyde_DH_dom"/>
</dbReference>
<dbReference type="PANTHER" id="PTHR42804:SF1">
    <property type="entry name" value="ALDEHYDE DEHYDROGENASE-RELATED"/>
    <property type="match status" value="1"/>
</dbReference>
<feature type="active site" evidence="3">
    <location>
        <position position="254"/>
    </location>
</feature>
<comment type="similarity">
    <text evidence="1 4">Belongs to the aldehyde dehydrogenase family.</text>
</comment>
<dbReference type="Proteomes" id="UP000003704">
    <property type="component" value="Unassembled WGS sequence"/>
</dbReference>
<keyword evidence="7" id="KW-1185">Reference proteome</keyword>
<dbReference type="InterPro" id="IPR016163">
    <property type="entry name" value="Ald_DH_C"/>
</dbReference>
<dbReference type="EMBL" id="AKGD01000001">
    <property type="protein sequence ID" value="EIT70875.1"/>
    <property type="molecule type" value="Genomic_DNA"/>
</dbReference>
<dbReference type="FunFam" id="3.40.309.10:FF:000012">
    <property type="entry name" value="Betaine aldehyde dehydrogenase"/>
    <property type="match status" value="1"/>
</dbReference>
<evidence type="ECO:0000256" key="1">
    <source>
        <dbReference type="ARBA" id="ARBA00009986"/>
    </source>
</evidence>
<protein>
    <submittedName>
        <fullName evidence="6">Aldehyde dehydrogenase</fullName>
    </submittedName>
</protein>
<evidence type="ECO:0000256" key="2">
    <source>
        <dbReference type="ARBA" id="ARBA00023002"/>
    </source>
</evidence>
<evidence type="ECO:0000259" key="5">
    <source>
        <dbReference type="Pfam" id="PF00171"/>
    </source>
</evidence>
<keyword evidence="2 4" id="KW-0560">Oxidoreductase</keyword>
<dbReference type="RefSeq" id="WP_007183967.1">
    <property type="nucleotide sequence ID" value="NZ_AKGD01000001.1"/>
</dbReference>
<dbReference type="STRING" id="1172194.WQQ_10120"/>
<dbReference type="PATRIC" id="fig|1172194.4.peg.971"/>
<dbReference type="Pfam" id="PF00171">
    <property type="entry name" value="Aldedh"/>
    <property type="match status" value="1"/>
</dbReference>
<dbReference type="PROSITE" id="PS00687">
    <property type="entry name" value="ALDEHYDE_DEHYDR_GLU"/>
    <property type="match status" value="1"/>
</dbReference>
<dbReference type="InterPro" id="IPR016161">
    <property type="entry name" value="Ald_DH/histidinol_DH"/>
</dbReference>
<dbReference type="AlphaFoldDB" id="I8TAT2"/>
<dbReference type="PANTHER" id="PTHR42804">
    <property type="entry name" value="ALDEHYDE DEHYDROGENASE"/>
    <property type="match status" value="1"/>
</dbReference>
<proteinExistence type="inferred from homology"/>